<evidence type="ECO:0000313" key="3">
    <source>
        <dbReference type="EMBL" id="MFC4245364.1"/>
    </source>
</evidence>
<dbReference type="SUPFAM" id="SSF51306">
    <property type="entry name" value="LexA/Signal peptidase"/>
    <property type="match status" value="1"/>
</dbReference>
<keyword evidence="1" id="KW-0472">Membrane</keyword>
<organism evidence="3 4">
    <name type="scientific">Gryllotalpicola reticulitermitis</name>
    <dbReference type="NCBI Taxonomy" id="1184153"/>
    <lineage>
        <taxon>Bacteria</taxon>
        <taxon>Bacillati</taxon>
        <taxon>Actinomycetota</taxon>
        <taxon>Actinomycetes</taxon>
        <taxon>Micrococcales</taxon>
        <taxon>Microbacteriaceae</taxon>
        <taxon>Gryllotalpicola</taxon>
    </lineage>
</organism>
<evidence type="ECO:0000259" key="2">
    <source>
        <dbReference type="Pfam" id="PF00717"/>
    </source>
</evidence>
<dbReference type="InterPro" id="IPR036286">
    <property type="entry name" value="LexA/Signal_pep-like_sf"/>
</dbReference>
<proteinExistence type="predicted"/>
<reference evidence="4" key="1">
    <citation type="journal article" date="2019" name="Int. J. Syst. Evol. Microbiol.">
        <title>The Global Catalogue of Microorganisms (GCM) 10K type strain sequencing project: providing services to taxonomists for standard genome sequencing and annotation.</title>
        <authorList>
            <consortium name="The Broad Institute Genomics Platform"/>
            <consortium name="The Broad Institute Genome Sequencing Center for Infectious Disease"/>
            <person name="Wu L."/>
            <person name="Ma J."/>
        </authorList>
    </citation>
    <scope>NUCLEOTIDE SEQUENCE [LARGE SCALE GENOMIC DNA]</scope>
    <source>
        <strain evidence="4">CGMCC 1.10363</strain>
    </source>
</reference>
<dbReference type="Pfam" id="PF00717">
    <property type="entry name" value="Peptidase_S24"/>
    <property type="match status" value="1"/>
</dbReference>
<keyword evidence="1" id="KW-0812">Transmembrane</keyword>
<dbReference type="EMBL" id="JBHSCN010000023">
    <property type="protein sequence ID" value="MFC4245364.1"/>
    <property type="molecule type" value="Genomic_DNA"/>
</dbReference>
<feature type="transmembrane region" description="Helical" evidence="1">
    <location>
        <begin position="138"/>
        <end position="159"/>
    </location>
</feature>
<feature type="domain" description="Peptidase S24/S26A/S26B/S26C" evidence="2">
    <location>
        <begin position="31"/>
        <end position="113"/>
    </location>
</feature>
<keyword evidence="4" id="KW-1185">Reference proteome</keyword>
<dbReference type="CDD" id="cd06462">
    <property type="entry name" value="Peptidase_S24_S26"/>
    <property type="match status" value="1"/>
</dbReference>
<name>A0ABV8QEE6_9MICO</name>
<keyword evidence="1" id="KW-1133">Transmembrane helix</keyword>
<accession>A0ABV8QEE6</accession>
<comment type="caution">
    <text evidence="3">The sequence shown here is derived from an EMBL/GenBank/DDBJ whole genome shotgun (WGS) entry which is preliminary data.</text>
</comment>
<evidence type="ECO:0000313" key="4">
    <source>
        <dbReference type="Proteomes" id="UP001595900"/>
    </source>
</evidence>
<evidence type="ECO:0000256" key="1">
    <source>
        <dbReference type="SAM" id="Phobius"/>
    </source>
</evidence>
<dbReference type="RefSeq" id="WP_390232546.1">
    <property type="nucleotide sequence ID" value="NZ_JBHSCN010000023.1"/>
</dbReference>
<protein>
    <submittedName>
        <fullName evidence="3">S24 family peptidase</fullName>
    </submittedName>
</protein>
<dbReference type="InterPro" id="IPR015927">
    <property type="entry name" value="Peptidase_S24_S26A/B/C"/>
</dbReference>
<dbReference type="Proteomes" id="UP001595900">
    <property type="component" value="Unassembled WGS sequence"/>
</dbReference>
<gene>
    <name evidence="3" type="ORF">ACFOYW_18505</name>
</gene>
<sequence>MAKRMLPVAMQIIAALLLIVLAAPLGWRLVSGDYFMQVTGVSMTPTYRLGEVVDVQPALPSDLKRVGQVVIVMLPGDKTGASRYMHRVQSVTERGTWLKGDNNLDTDPQPVSEGQLAGKPRFALHGLLGSMFLFTQSVTGRIVLAGGALALLLIAPVMARQPKIARRGASSLVSNDPDAAAYLPH</sequence>